<keyword evidence="3" id="KW-1133">Transmembrane helix</keyword>
<feature type="region of interest" description="Disordered" evidence="2">
    <location>
        <begin position="60"/>
        <end position="98"/>
    </location>
</feature>
<evidence type="ECO:0000259" key="4">
    <source>
        <dbReference type="PROSITE" id="PS50076"/>
    </source>
</evidence>
<dbReference type="InterPro" id="IPR011990">
    <property type="entry name" value="TPR-like_helical_dom_sf"/>
</dbReference>
<dbReference type="InterPro" id="IPR036869">
    <property type="entry name" value="J_dom_sf"/>
</dbReference>
<dbReference type="InterPro" id="IPR001623">
    <property type="entry name" value="DnaJ_domain"/>
</dbReference>
<protein>
    <submittedName>
        <fullName evidence="5">Tetratricopeptide repeat protein</fullName>
    </submittedName>
</protein>
<reference evidence="5 6" key="1">
    <citation type="submission" date="2019-11" db="EMBL/GenBank/DDBJ databases">
        <authorList>
            <person name="Li X.-J."/>
            <person name="Feng X.-M."/>
        </authorList>
    </citation>
    <scope>NUCLEOTIDE SEQUENCE [LARGE SCALE GENOMIC DNA]</scope>
    <source>
        <strain evidence="5 6">XMNu-373</strain>
    </source>
</reference>
<dbReference type="RefSeq" id="WP_162453078.1">
    <property type="nucleotide sequence ID" value="NZ_WLZY01000011.1"/>
</dbReference>
<keyword evidence="6" id="KW-1185">Reference proteome</keyword>
<dbReference type="Gene3D" id="1.10.287.110">
    <property type="entry name" value="DnaJ domain"/>
    <property type="match status" value="1"/>
</dbReference>
<proteinExistence type="predicted"/>
<evidence type="ECO:0000313" key="6">
    <source>
        <dbReference type="Proteomes" id="UP000460435"/>
    </source>
</evidence>
<dbReference type="Pfam" id="PF13432">
    <property type="entry name" value="TPR_16"/>
    <property type="match status" value="2"/>
</dbReference>
<evidence type="ECO:0000313" key="5">
    <source>
        <dbReference type="EMBL" id="NDL60374.1"/>
    </source>
</evidence>
<name>A0A7K3MAQ2_9ACTN</name>
<keyword evidence="1" id="KW-0802">TPR repeat</keyword>
<keyword evidence="3" id="KW-0812">Transmembrane</keyword>
<evidence type="ECO:0000256" key="1">
    <source>
        <dbReference type="PROSITE-ProRule" id="PRU00339"/>
    </source>
</evidence>
<organism evidence="5 6">
    <name type="scientific">Phytoactinopolyspora mesophila</name>
    <dbReference type="NCBI Taxonomy" id="2650750"/>
    <lineage>
        <taxon>Bacteria</taxon>
        <taxon>Bacillati</taxon>
        <taxon>Actinomycetota</taxon>
        <taxon>Actinomycetes</taxon>
        <taxon>Jiangellales</taxon>
        <taxon>Jiangellaceae</taxon>
        <taxon>Phytoactinopolyspora</taxon>
    </lineage>
</organism>
<feature type="transmembrane region" description="Helical" evidence="3">
    <location>
        <begin position="326"/>
        <end position="359"/>
    </location>
</feature>
<dbReference type="PROSITE" id="PS50005">
    <property type="entry name" value="TPR"/>
    <property type="match status" value="1"/>
</dbReference>
<feature type="repeat" description="TPR" evidence="1">
    <location>
        <begin position="135"/>
        <end position="168"/>
    </location>
</feature>
<dbReference type="SMART" id="SM00028">
    <property type="entry name" value="TPR"/>
    <property type="match status" value="2"/>
</dbReference>
<dbReference type="Gene3D" id="1.25.40.10">
    <property type="entry name" value="Tetratricopeptide repeat domain"/>
    <property type="match status" value="2"/>
</dbReference>
<dbReference type="EMBL" id="WLZY01000011">
    <property type="protein sequence ID" value="NDL60374.1"/>
    <property type="molecule type" value="Genomic_DNA"/>
</dbReference>
<dbReference type="SUPFAM" id="SSF46565">
    <property type="entry name" value="Chaperone J-domain"/>
    <property type="match status" value="1"/>
</dbReference>
<feature type="compositionally biased region" description="Basic and acidic residues" evidence="2">
    <location>
        <begin position="64"/>
        <end position="98"/>
    </location>
</feature>
<dbReference type="PROSITE" id="PS50076">
    <property type="entry name" value="DNAJ_2"/>
    <property type="match status" value="1"/>
</dbReference>
<feature type="domain" description="J" evidence="4">
    <location>
        <begin position="5"/>
        <end position="74"/>
    </location>
</feature>
<accession>A0A7K3MAQ2</accession>
<dbReference type="AlphaFoldDB" id="A0A7K3MAQ2"/>
<evidence type="ECO:0000256" key="3">
    <source>
        <dbReference type="SAM" id="Phobius"/>
    </source>
</evidence>
<sequence length="384" mass="43750">MTDVDFYAMLEVEPTAAPTAIRDAIRRERRVWIKRQNAPDPQRRAEAELRVTQLDQAEQVLLDPAKRRTYDTQRARREREAQKSDGAKGRRDQRRQAVDEVDELIARAAEYLRSGNPRLAHEAASDATRAAPHNARAWALRGSAAMDLNDYAQAESELREALRLDPEANDYAVALAYCQLNLGFYPQANATLIQAERIDPSDRDTKYARAQYYLALERPDDALRTVNVLWAAYPGDRDANALAAEALRDMTLARMSMPRADRFVFTSSAQIAFAREHLQRAAAMTFDDDELRRDIARWLKIADEADRRVWVRGSGSDDEDRLSSAVVVIAVVSTAVFFGVVLHFWIALVFLVAMLGVWLNGRWKPRWRVNRDILQREGGLRWGI</sequence>
<gene>
    <name evidence="5" type="ORF">F7O44_25180</name>
</gene>
<dbReference type="InterPro" id="IPR019734">
    <property type="entry name" value="TPR_rpt"/>
</dbReference>
<keyword evidence="3" id="KW-0472">Membrane</keyword>
<evidence type="ECO:0000256" key="2">
    <source>
        <dbReference type="SAM" id="MobiDB-lite"/>
    </source>
</evidence>
<comment type="caution">
    <text evidence="5">The sequence shown here is derived from an EMBL/GenBank/DDBJ whole genome shotgun (WGS) entry which is preliminary data.</text>
</comment>
<dbReference type="SUPFAM" id="SSF48452">
    <property type="entry name" value="TPR-like"/>
    <property type="match status" value="1"/>
</dbReference>
<dbReference type="Proteomes" id="UP000460435">
    <property type="component" value="Unassembled WGS sequence"/>
</dbReference>